<comment type="similarity">
    <text evidence="2">Belongs to the peptidase M20A family. ArgE subfamily.</text>
</comment>
<evidence type="ECO:0000259" key="10">
    <source>
        <dbReference type="Pfam" id="PF07687"/>
    </source>
</evidence>
<organism evidence="11 12">
    <name type="scientific">Limibacillus halophilus</name>
    <dbReference type="NCBI Taxonomy" id="1579333"/>
    <lineage>
        <taxon>Bacteria</taxon>
        <taxon>Pseudomonadati</taxon>
        <taxon>Pseudomonadota</taxon>
        <taxon>Alphaproteobacteria</taxon>
        <taxon>Rhodospirillales</taxon>
        <taxon>Rhodovibrionaceae</taxon>
        <taxon>Limibacillus</taxon>
    </lineage>
</organism>
<keyword evidence="3" id="KW-0963">Cytoplasm</keyword>
<keyword evidence="9" id="KW-0170">Cobalt</keyword>
<keyword evidence="4" id="KW-0055">Arginine biosynthesis</keyword>
<dbReference type="Gene3D" id="3.40.630.10">
    <property type="entry name" value="Zn peptidases"/>
    <property type="match status" value="1"/>
</dbReference>
<accession>A0A839SQS0</accession>
<evidence type="ECO:0000256" key="1">
    <source>
        <dbReference type="ARBA" id="ARBA00001947"/>
    </source>
</evidence>
<dbReference type="Proteomes" id="UP000581135">
    <property type="component" value="Unassembled WGS sequence"/>
</dbReference>
<evidence type="ECO:0000313" key="12">
    <source>
        <dbReference type="Proteomes" id="UP000581135"/>
    </source>
</evidence>
<dbReference type="Gene3D" id="3.30.70.360">
    <property type="match status" value="1"/>
</dbReference>
<evidence type="ECO:0000313" key="11">
    <source>
        <dbReference type="EMBL" id="MBB3065151.1"/>
    </source>
</evidence>
<dbReference type="GO" id="GO:0006526">
    <property type="term" value="P:L-arginine biosynthetic process"/>
    <property type="evidence" value="ECO:0007669"/>
    <property type="project" value="UniProtKB-KW"/>
</dbReference>
<dbReference type="PANTHER" id="PTHR43808">
    <property type="entry name" value="ACETYLORNITHINE DEACETYLASE"/>
    <property type="match status" value="1"/>
</dbReference>
<dbReference type="AlphaFoldDB" id="A0A839SQS0"/>
<dbReference type="Pfam" id="PF07687">
    <property type="entry name" value="M20_dimer"/>
    <property type="match status" value="1"/>
</dbReference>
<dbReference type="Pfam" id="PF01546">
    <property type="entry name" value="Peptidase_M20"/>
    <property type="match status" value="1"/>
</dbReference>
<comment type="caution">
    <text evidence="11">The sequence shown here is derived from an EMBL/GenBank/DDBJ whole genome shotgun (WGS) entry which is preliminary data.</text>
</comment>
<keyword evidence="5" id="KW-0028">Amino-acid biosynthesis</keyword>
<dbReference type="GO" id="GO:0046872">
    <property type="term" value="F:metal ion binding"/>
    <property type="evidence" value="ECO:0007669"/>
    <property type="project" value="UniProtKB-KW"/>
</dbReference>
<evidence type="ECO:0000256" key="5">
    <source>
        <dbReference type="ARBA" id="ARBA00022605"/>
    </source>
</evidence>
<evidence type="ECO:0000256" key="9">
    <source>
        <dbReference type="ARBA" id="ARBA00023285"/>
    </source>
</evidence>
<dbReference type="EMBL" id="JACHXA010000003">
    <property type="protein sequence ID" value="MBB3065151.1"/>
    <property type="molecule type" value="Genomic_DNA"/>
</dbReference>
<evidence type="ECO:0000256" key="4">
    <source>
        <dbReference type="ARBA" id="ARBA00022571"/>
    </source>
</evidence>
<protein>
    <submittedName>
        <fullName evidence="11">Acetylornithine deacetylase</fullName>
        <ecNumber evidence="11">3.5.1.16</ecNumber>
    </submittedName>
</protein>
<dbReference type="SUPFAM" id="SSF53187">
    <property type="entry name" value="Zn-dependent exopeptidases"/>
    <property type="match status" value="1"/>
</dbReference>
<dbReference type="RefSeq" id="WP_322091224.1">
    <property type="nucleotide sequence ID" value="NZ_JACHXA010000003.1"/>
</dbReference>
<dbReference type="PROSITE" id="PS00758">
    <property type="entry name" value="ARGE_DAPE_CPG2_1"/>
    <property type="match status" value="1"/>
</dbReference>
<dbReference type="NCBIfam" id="TIGR01892">
    <property type="entry name" value="AcOrn-deacetyl"/>
    <property type="match status" value="1"/>
</dbReference>
<reference evidence="11 12" key="1">
    <citation type="submission" date="2020-08" db="EMBL/GenBank/DDBJ databases">
        <title>Genomic Encyclopedia of Type Strains, Phase III (KMG-III): the genomes of soil and plant-associated and newly described type strains.</title>
        <authorList>
            <person name="Whitman W."/>
        </authorList>
    </citation>
    <scope>NUCLEOTIDE SEQUENCE [LARGE SCALE GENOMIC DNA]</scope>
    <source>
        <strain evidence="11 12">CECT 8803</strain>
    </source>
</reference>
<dbReference type="InterPro" id="IPR011650">
    <property type="entry name" value="Peptidase_M20_dimer"/>
</dbReference>
<dbReference type="InterPro" id="IPR010169">
    <property type="entry name" value="AcOrn-deacetyl"/>
</dbReference>
<keyword evidence="12" id="KW-1185">Reference proteome</keyword>
<dbReference type="InterPro" id="IPR036264">
    <property type="entry name" value="Bact_exopeptidase_dim_dom"/>
</dbReference>
<dbReference type="GO" id="GO:0008777">
    <property type="term" value="F:acetylornithine deacetylase activity"/>
    <property type="evidence" value="ECO:0007669"/>
    <property type="project" value="UniProtKB-EC"/>
</dbReference>
<dbReference type="InterPro" id="IPR002933">
    <property type="entry name" value="Peptidase_M20"/>
</dbReference>
<dbReference type="EC" id="3.5.1.16" evidence="11"/>
<evidence type="ECO:0000256" key="3">
    <source>
        <dbReference type="ARBA" id="ARBA00022490"/>
    </source>
</evidence>
<dbReference type="PROSITE" id="PS00759">
    <property type="entry name" value="ARGE_DAPE_CPG2_2"/>
    <property type="match status" value="1"/>
</dbReference>
<dbReference type="NCBIfam" id="NF005710">
    <property type="entry name" value="PRK07522.1"/>
    <property type="match status" value="1"/>
</dbReference>
<dbReference type="CDD" id="cd03894">
    <property type="entry name" value="M20_ArgE"/>
    <property type="match status" value="1"/>
</dbReference>
<dbReference type="SUPFAM" id="SSF55031">
    <property type="entry name" value="Bacterial exopeptidase dimerisation domain"/>
    <property type="match status" value="1"/>
</dbReference>
<keyword evidence="8" id="KW-0862">Zinc</keyword>
<dbReference type="InterPro" id="IPR050072">
    <property type="entry name" value="Peptidase_M20A"/>
</dbReference>
<name>A0A839SQS0_9PROT</name>
<sequence>MTNDQPSSIKPAVREMIERLIAFDTTSRNSNLELIHFVRDYLHTLGVECEIVHDSEGNKANLYATIGPRDRGGVALSGHTDVVPIDGQVWSVDPWRVSETDGKLFGRGTSDMKSFIAVALAMVPRFLEKPLTMPLHLCLSYDEEVGCLGVRGLLEFLETQPIKPRLAIIGEPTSMQVVTAHKGKLSMACHVHGSEAHSSLAPLAVNAVQEAAKVVMKLSEMAERKANEGPFDTAYDIPHTTVHTGVISGGTALNIVPKDCRFEFEFRSLPQEDTQALLREVKGYAHNELEPAMQARVSGTGIQFEELSSFPGLDTPPNAEVVELAKALTGANSTTKVAFGTEAGLFDQIGISAVVCGPGSIEQAHKPDEFISLEQVAACQRFMERLLERLQA</sequence>
<keyword evidence="6" id="KW-0479">Metal-binding</keyword>
<comment type="cofactor">
    <cofactor evidence="1">
        <name>Zn(2+)</name>
        <dbReference type="ChEBI" id="CHEBI:29105"/>
    </cofactor>
</comment>
<gene>
    <name evidence="11" type="ORF">FHR98_001430</name>
</gene>
<proteinExistence type="inferred from homology"/>
<dbReference type="InterPro" id="IPR001261">
    <property type="entry name" value="ArgE/DapE_CS"/>
</dbReference>
<keyword evidence="7 11" id="KW-0378">Hydrolase</keyword>
<feature type="domain" description="Peptidase M20 dimerisation" evidence="10">
    <location>
        <begin position="179"/>
        <end position="290"/>
    </location>
</feature>
<evidence type="ECO:0000256" key="2">
    <source>
        <dbReference type="ARBA" id="ARBA00005691"/>
    </source>
</evidence>
<evidence type="ECO:0000256" key="8">
    <source>
        <dbReference type="ARBA" id="ARBA00022833"/>
    </source>
</evidence>
<dbReference type="PANTHER" id="PTHR43808:SF31">
    <property type="entry name" value="N-ACETYL-L-CITRULLINE DEACETYLASE"/>
    <property type="match status" value="1"/>
</dbReference>
<evidence type="ECO:0000256" key="7">
    <source>
        <dbReference type="ARBA" id="ARBA00022801"/>
    </source>
</evidence>
<evidence type="ECO:0000256" key="6">
    <source>
        <dbReference type="ARBA" id="ARBA00022723"/>
    </source>
</evidence>